<proteinExistence type="predicted"/>
<dbReference type="SUPFAM" id="SSF141868">
    <property type="entry name" value="EAL domain-like"/>
    <property type="match status" value="1"/>
</dbReference>
<accession>A0ABR5IC74</accession>
<protein>
    <recommendedName>
        <fullName evidence="1">EAL domain-containing protein</fullName>
    </recommendedName>
</protein>
<dbReference type="Proteomes" id="UP000037247">
    <property type="component" value="Unassembled WGS sequence"/>
</dbReference>
<sequence>MERAADKYGGHDVPGIVVAILADPQRRACAVFGRKQTEAAARTVVSQLVETLGRDVGLDTRNRFEWLLRLPQDPGVDALLVALQAGLTATTAEVDGVSVFVDFAYGISSGSVSGASASDVGADSLVRSADAALCLALESQRRMAIAGPEIYERLEDDLDLAVRLTNSSQAEFRQFYQPIVRIADGATVGFESLLRWITADGVLLPGDFLAVAEQTSTILPIGRNGVTQAVRALHESIKPMCGPDAFVSINLSRQQLVDETIVDHVVTEIDKYGLGPGQIWIEVQENEVIDFDTEAQRAVERLHESGCTISIDDLGSGFSALRYVRDLPVDVVKVDRALISAIANNPTDRAVVHAICEMAETMNISTVAEGVEHHADFTGVEELGFQFAQGIYFGAPEPFGSAP</sequence>
<dbReference type="InterPro" id="IPR035919">
    <property type="entry name" value="EAL_sf"/>
</dbReference>
<evidence type="ECO:0000259" key="1">
    <source>
        <dbReference type="PROSITE" id="PS50883"/>
    </source>
</evidence>
<organism evidence="2 3">
    <name type="scientific">Gordonia jacobaea</name>
    <dbReference type="NCBI Taxonomy" id="122202"/>
    <lineage>
        <taxon>Bacteria</taxon>
        <taxon>Bacillati</taxon>
        <taxon>Actinomycetota</taxon>
        <taxon>Actinomycetes</taxon>
        <taxon>Mycobacteriales</taxon>
        <taxon>Gordoniaceae</taxon>
        <taxon>Gordonia</taxon>
    </lineage>
</organism>
<name>A0ABR5IC74_9ACTN</name>
<evidence type="ECO:0000313" key="2">
    <source>
        <dbReference type="EMBL" id="KNA91324.1"/>
    </source>
</evidence>
<gene>
    <name evidence="2" type="ORF">ABW18_08855</name>
</gene>
<feature type="domain" description="EAL" evidence="1">
    <location>
        <begin position="151"/>
        <end position="403"/>
    </location>
</feature>
<dbReference type="PANTHER" id="PTHR33121">
    <property type="entry name" value="CYCLIC DI-GMP PHOSPHODIESTERASE PDEF"/>
    <property type="match status" value="1"/>
</dbReference>
<dbReference type="CDD" id="cd01948">
    <property type="entry name" value="EAL"/>
    <property type="match status" value="1"/>
</dbReference>
<dbReference type="Pfam" id="PF00563">
    <property type="entry name" value="EAL"/>
    <property type="match status" value="1"/>
</dbReference>
<dbReference type="Gene3D" id="3.20.20.450">
    <property type="entry name" value="EAL domain"/>
    <property type="match status" value="1"/>
</dbReference>
<dbReference type="RefSeq" id="WP_049698659.1">
    <property type="nucleotide sequence ID" value="NZ_LDTZ01000016.1"/>
</dbReference>
<dbReference type="PROSITE" id="PS50883">
    <property type="entry name" value="EAL"/>
    <property type="match status" value="1"/>
</dbReference>
<dbReference type="InterPro" id="IPR050706">
    <property type="entry name" value="Cyclic-di-GMP_PDE-like"/>
</dbReference>
<dbReference type="EMBL" id="LDTZ01000016">
    <property type="protein sequence ID" value="KNA91324.1"/>
    <property type="molecule type" value="Genomic_DNA"/>
</dbReference>
<comment type="caution">
    <text evidence="2">The sequence shown here is derived from an EMBL/GenBank/DDBJ whole genome shotgun (WGS) entry which is preliminary data.</text>
</comment>
<dbReference type="InterPro" id="IPR001633">
    <property type="entry name" value="EAL_dom"/>
</dbReference>
<keyword evidence="3" id="KW-1185">Reference proteome</keyword>
<dbReference type="SMART" id="SM00052">
    <property type="entry name" value="EAL"/>
    <property type="match status" value="1"/>
</dbReference>
<evidence type="ECO:0000313" key="3">
    <source>
        <dbReference type="Proteomes" id="UP000037247"/>
    </source>
</evidence>
<reference evidence="2 3" key="1">
    <citation type="submission" date="2015-05" db="EMBL/GenBank/DDBJ databases">
        <title>Draft genome sequence of the bacterium Gordonia jacobaea a new member of the Gordonia genus.</title>
        <authorList>
            <person name="Jimenez-Galisteo G."/>
            <person name="Dominguez A."/>
            <person name="Munoz E."/>
            <person name="Vinas M."/>
        </authorList>
    </citation>
    <scope>NUCLEOTIDE SEQUENCE [LARGE SCALE GENOMIC DNA]</scope>
    <source>
        <strain evidence="3">mv1</strain>
    </source>
</reference>
<dbReference type="PANTHER" id="PTHR33121:SF70">
    <property type="entry name" value="SIGNALING PROTEIN YKOW"/>
    <property type="match status" value="1"/>
</dbReference>